<sequence length="325" mass="35000">MRRIIRILRNLALLLIAAVVVLAGVLGVNALMRTSRQIDVAAAPRAGVDTDAASKRLAEAIRFRTISNFLDPEQNADAFRGMQAFMQASYPAFHAATKLEVVGNLGLLYAWEGSDPKAAPIALLAHQDVVPIAPGTEGNWQVPPFDGVVRDGFIWGRGSWDDKGNLFAILEAAEQLIKEGFRPKRTIYFAFGQDEEVSGQRGAKQIAALLASRGIKLDFVLDEGLLITDGIMKGIDKPIALIGVAEKGYVTLTLNLAATPGHSSMPPRQSAIGMMSAALARLEDQRFPAEIRGTVREMFDTLAPEIHAQPRRVVEPVAAQAGAAT</sequence>
<dbReference type="InterPro" id="IPR047177">
    <property type="entry name" value="Pept_M20A"/>
</dbReference>
<dbReference type="InterPro" id="IPR001261">
    <property type="entry name" value="ArgE/DapE_CS"/>
</dbReference>
<keyword evidence="5" id="KW-0862">Zinc</keyword>
<dbReference type="PROSITE" id="PS00758">
    <property type="entry name" value="ARGE_DAPE_CPG2_1"/>
    <property type="match status" value="1"/>
</dbReference>
<evidence type="ECO:0000256" key="2">
    <source>
        <dbReference type="ARBA" id="ARBA00022670"/>
    </source>
</evidence>
<keyword evidence="2" id="KW-0645">Protease</keyword>
<dbReference type="Gene3D" id="3.40.630.10">
    <property type="entry name" value="Zn peptidases"/>
    <property type="match status" value="1"/>
</dbReference>
<keyword evidence="3" id="KW-0479">Metal-binding</keyword>
<evidence type="ECO:0000313" key="7">
    <source>
        <dbReference type="Proteomes" id="UP000521227"/>
    </source>
</evidence>
<protein>
    <submittedName>
        <fullName evidence="6">Acetylornithine deacetylase/succinyl-diaminopimelate desuccinylase-like protein</fullName>
    </submittedName>
</protein>
<evidence type="ECO:0000313" key="6">
    <source>
        <dbReference type="EMBL" id="MBB5052069.1"/>
    </source>
</evidence>
<dbReference type="AlphaFoldDB" id="A0A840MUP6"/>
<proteinExistence type="inferred from homology"/>
<comment type="caution">
    <text evidence="6">The sequence shown here is derived from an EMBL/GenBank/DDBJ whole genome shotgun (WGS) entry which is preliminary data.</text>
</comment>
<keyword evidence="4" id="KW-0378">Hydrolase</keyword>
<dbReference type="GO" id="GO:0006508">
    <property type="term" value="P:proteolysis"/>
    <property type="evidence" value="ECO:0007669"/>
    <property type="project" value="UniProtKB-KW"/>
</dbReference>
<dbReference type="InterPro" id="IPR002933">
    <property type="entry name" value="Peptidase_M20"/>
</dbReference>
<reference evidence="6 7" key="1">
    <citation type="submission" date="2020-08" db="EMBL/GenBank/DDBJ databases">
        <title>Genomic Encyclopedia of Type Strains, Phase IV (KMG-IV): sequencing the most valuable type-strain genomes for metagenomic binning, comparative biology and taxonomic classification.</title>
        <authorList>
            <person name="Goeker M."/>
        </authorList>
    </citation>
    <scope>NUCLEOTIDE SEQUENCE [LARGE SCALE GENOMIC DNA]</scope>
    <source>
        <strain evidence="6 7">DSM 17498</strain>
    </source>
</reference>
<organism evidence="6 7">
    <name type="scientific">Afipia massiliensis</name>
    <dbReference type="NCBI Taxonomy" id="211460"/>
    <lineage>
        <taxon>Bacteria</taxon>
        <taxon>Pseudomonadati</taxon>
        <taxon>Pseudomonadota</taxon>
        <taxon>Alphaproteobacteria</taxon>
        <taxon>Hyphomicrobiales</taxon>
        <taxon>Nitrobacteraceae</taxon>
        <taxon>Afipia</taxon>
    </lineage>
</organism>
<dbReference type="PANTHER" id="PTHR45962:SF1">
    <property type="entry name" value="N-FATTY-ACYL-AMINO ACID SYNTHASE_HYDROLASE PM20D1"/>
    <property type="match status" value="1"/>
</dbReference>
<gene>
    <name evidence="6" type="ORF">HNQ36_002043</name>
</gene>
<dbReference type="FunFam" id="3.40.630.10:FF:000027">
    <property type="entry name" value="N-fatty-acyl-amino acid synthase/hydrolase PM20D1"/>
    <property type="match status" value="1"/>
</dbReference>
<evidence type="ECO:0000256" key="3">
    <source>
        <dbReference type="ARBA" id="ARBA00022723"/>
    </source>
</evidence>
<dbReference type="Proteomes" id="UP000521227">
    <property type="component" value="Unassembled WGS sequence"/>
</dbReference>
<dbReference type="SUPFAM" id="SSF53187">
    <property type="entry name" value="Zn-dependent exopeptidases"/>
    <property type="match status" value="1"/>
</dbReference>
<dbReference type="EMBL" id="JACHIJ010000003">
    <property type="protein sequence ID" value="MBB5052069.1"/>
    <property type="molecule type" value="Genomic_DNA"/>
</dbReference>
<name>A0A840MUP6_9BRAD</name>
<evidence type="ECO:0000256" key="5">
    <source>
        <dbReference type="ARBA" id="ARBA00022833"/>
    </source>
</evidence>
<dbReference type="Pfam" id="PF01546">
    <property type="entry name" value="Peptidase_M20"/>
    <property type="match status" value="1"/>
</dbReference>
<dbReference type="PANTHER" id="PTHR45962">
    <property type="entry name" value="N-FATTY-ACYL-AMINO ACID SYNTHASE/HYDROLASE PM20D1"/>
    <property type="match status" value="1"/>
</dbReference>
<dbReference type="GO" id="GO:0008233">
    <property type="term" value="F:peptidase activity"/>
    <property type="evidence" value="ECO:0007669"/>
    <property type="project" value="UniProtKB-KW"/>
</dbReference>
<evidence type="ECO:0000256" key="4">
    <source>
        <dbReference type="ARBA" id="ARBA00022801"/>
    </source>
</evidence>
<accession>A0A840MUP6</accession>
<evidence type="ECO:0000256" key="1">
    <source>
        <dbReference type="ARBA" id="ARBA00006247"/>
    </source>
</evidence>
<comment type="similarity">
    <text evidence="1">Belongs to the peptidase M20A family.</text>
</comment>
<dbReference type="GO" id="GO:0046872">
    <property type="term" value="F:metal ion binding"/>
    <property type="evidence" value="ECO:0007669"/>
    <property type="project" value="UniProtKB-KW"/>
</dbReference>